<evidence type="ECO:0000313" key="1">
    <source>
        <dbReference type="EMBL" id="QEM11747.1"/>
    </source>
</evidence>
<dbReference type="AlphaFoldDB" id="A0A5C1I0P3"/>
<organism evidence="1 2">
    <name type="scientific">Mucilaginibacter rubeus</name>
    <dbReference type="NCBI Taxonomy" id="2027860"/>
    <lineage>
        <taxon>Bacteria</taxon>
        <taxon>Pseudomonadati</taxon>
        <taxon>Bacteroidota</taxon>
        <taxon>Sphingobacteriia</taxon>
        <taxon>Sphingobacteriales</taxon>
        <taxon>Sphingobacteriaceae</taxon>
        <taxon>Mucilaginibacter</taxon>
    </lineage>
</organism>
<accession>A0A5C1I0P3</accession>
<dbReference type="EMBL" id="CP043450">
    <property type="protein sequence ID" value="QEM11747.1"/>
    <property type="molecule type" value="Genomic_DNA"/>
</dbReference>
<dbReference type="KEGG" id="mrub:DEO27_017515"/>
<gene>
    <name evidence="1" type="ORF">DEO27_017515</name>
</gene>
<sequence length="107" mass="12448">MNLLIRLKVRYGFPVNALYGFLKNNDYEIWKNYLKNISCEFCINQEEGQIFLFVRDCADILEVKNELAALPLITEEFMDIAFLEFANFKSLTRLFESAPYTGCGITN</sequence>
<reference evidence="1" key="1">
    <citation type="submission" date="2019-08" db="EMBL/GenBank/DDBJ databases">
        <title>Comparative genome analysis confer to the adaptation heavy metal polluted environment.</title>
        <authorList>
            <person name="Li Y."/>
        </authorList>
    </citation>
    <scope>NUCLEOTIDE SEQUENCE [LARGE SCALE GENOMIC DNA]</scope>
    <source>
        <strain evidence="1">P1</strain>
    </source>
</reference>
<keyword evidence="2" id="KW-1185">Reference proteome</keyword>
<protein>
    <submittedName>
        <fullName evidence="1">Uncharacterized protein</fullName>
    </submittedName>
</protein>
<dbReference type="RefSeq" id="WP_112567562.1">
    <property type="nucleotide sequence ID" value="NZ_CP043450.1"/>
</dbReference>
<name>A0A5C1I0P3_9SPHI</name>
<proteinExistence type="predicted"/>
<evidence type="ECO:0000313" key="2">
    <source>
        <dbReference type="Proteomes" id="UP000251402"/>
    </source>
</evidence>
<dbReference type="Proteomes" id="UP000251402">
    <property type="component" value="Chromosome"/>
</dbReference>